<reference evidence="1 2" key="1">
    <citation type="submission" date="2023-08" db="EMBL/GenBank/DDBJ databases">
        <title>New molecular markers tilS and rpoB for phylogenetic and monitoring studies of the genus Thiothrix biodiversity.</title>
        <authorList>
            <person name="Ravin N.V."/>
            <person name="Smolyakov D."/>
            <person name="Markov N.D."/>
            <person name="Beletsky A.V."/>
            <person name="Mardanov A.V."/>
            <person name="Rudenko T.S."/>
            <person name="Grabovich M.Y."/>
        </authorList>
    </citation>
    <scope>NUCLEOTIDE SEQUENCE [LARGE SCALE GENOMIC DNA]</scope>
    <source>
        <strain evidence="1 2">H33</strain>
    </source>
</reference>
<dbReference type="Pfam" id="PF11848">
    <property type="entry name" value="DUF3368"/>
    <property type="match status" value="1"/>
</dbReference>
<dbReference type="RefSeq" id="WP_308133942.1">
    <property type="nucleotide sequence ID" value="NZ_CP133197.1"/>
</dbReference>
<sequence>MFNKLNTIGSVGMLIWAKDHGHVGEIRSGLLAIQQAGIFLSDAVLQEALQLVRE</sequence>
<gene>
    <name evidence="1" type="ORF">RCC75_04650</name>
</gene>
<evidence type="ECO:0000313" key="1">
    <source>
        <dbReference type="EMBL" id="MDQ5767804.1"/>
    </source>
</evidence>
<protein>
    <submittedName>
        <fullName evidence="1">DUF3368 domain-containing protein</fullName>
    </submittedName>
</protein>
<organism evidence="1 2">
    <name type="scientific">Thiothrix subterranea</name>
    <dbReference type="NCBI Taxonomy" id="2735563"/>
    <lineage>
        <taxon>Bacteria</taxon>
        <taxon>Pseudomonadati</taxon>
        <taxon>Pseudomonadota</taxon>
        <taxon>Gammaproteobacteria</taxon>
        <taxon>Thiotrichales</taxon>
        <taxon>Thiotrichaceae</taxon>
        <taxon>Thiothrix</taxon>
    </lineage>
</organism>
<comment type="caution">
    <text evidence="1">The sequence shown here is derived from an EMBL/GenBank/DDBJ whole genome shotgun (WGS) entry which is preliminary data.</text>
</comment>
<dbReference type="Proteomes" id="UP001223336">
    <property type="component" value="Unassembled WGS sequence"/>
</dbReference>
<accession>A0ABU0Y4T2</accession>
<name>A0ABU0Y4T2_9GAMM</name>
<proteinExistence type="predicted"/>
<evidence type="ECO:0000313" key="2">
    <source>
        <dbReference type="Proteomes" id="UP001223336"/>
    </source>
</evidence>
<keyword evidence="2" id="KW-1185">Reference proteome</keyword>
<dbReference type="InterPro" id="IPR021799">
    <property type="entry name" value="PIN-like_prokaryotic"/>
</dbReference>
<dbReference type="EMBL" id="JAVFKN010000003">
    <property type="protein sequence ID" value="MDQ5767804.1"/>
    <property type="molecule type" value="Genomic_DNA"/>
</dbReference>